<dbReference type="InterPro" id="IPR039424">
    <property type="entry name" value="SBP_5"/>
</dbReference>
<dbReference type="PANTHER" id="PTHR30290:SF83">
    <property type="entry name" value="ABC TRANSPORTER SUBSTRATE-BINDING PROTEIN"/>
    <property type="match status" value="1"/>
</dbReference>
<dbReference type="Gene3D" id="3.10.105.10">
    <property type="entry name" value="Dipeptide-binding Protein, Domain 3"/>
    <property type="match status" value="1"/>
</dbReference>
<organism evidence="2 3">
    <name type="scientific">Rhodopirellula islandica</name>
    <dbReference type="NCBI Taxonomy" id="595434"/>
    <lineage>
        <taxon>Bacteria</taxon>
        <taxon>Pseudomonadati</taxon>
        <taxon>Planctomycetota</taxon>
        <taxon>Planctomycetia</taxon>
        <taxon>Pirellulales</taxon>
        <taxon>Pirellulaceae</taxon>
        <taxon>Rhodopirellula</taxon>
    </lineage>
</organism>
<accession>A0A0J1B7I3</accession>
<protein>
    <recommendedName>
        <fullName evidence="1">Solute-binding protein family 5 domain-containing protein</fullName>
    </recommendedName>
</protein>
<dbReference type="PANTHER" id="PTHR30290">
    <property type="entry name" value="PERIPLASMIC BINDING COMPONENT OF ABC TRANSPORTER"/>
    <property type="match status" value="1"/>
</dbReference>
<dbReference type="Gene3D" id="3.40.190.10">
    <property type="entry name" value="Periplasmic binding protein-like II"/>
    <property type="match status" value="1"/>
</dbReference>
<dbReference type="GO" id="GO:0015833">
    <property type="term" value="P:peptide transport"/>
    <property type="evidence" value="ECO:0007669"/>
    <property type="project" value="TreeGrafter"/>
</dbReference>
<dbReference type="SUPFAM" id="SSF53850">
    <property type="entry name" value="Periplasmic binding protein-like II"/>
    <property type="match status" value="1"/>
</dbReference>
<evidence type="ECO:0000313" key="3">
    <source>
        <dbReference type="Proteomes" id="UP000036367"/>
    </source>
</evidence>
<keyword evidence="3" id="KW-1185">Reference proteome</keyword>
<proteinExistence type="predicted"/>
<dbReference type="GO" id="GO:1904680">
    <property type="term" value="F:peptide transmembrane transporter activity"/>
    <property type="evidence" value="ECO:0007669"/>
    <property type="project" value="TreeGrafter"/>
</dbReference>
<dbReference type="STRING" id="595434.RISK_005753"/>
<evidence type="ECO:0000259" key="1">
    <source>
        <dbReference type="Pfam" id="PF00496"/>
    </source>
</evidence>
<dbReference type="RefSeq" id="WP_047816655.1">
    <property type="nucleotide sequence ID" value="NZ_LECT01000044.1"/>
</dbReference>
<dbReference type="Proteomes" id="UP000036367">
    <property type="component" value="Unassembled WGS sequence"/>
</dbReference>
<dbReference type="PATRIC" id="fig|595434.4.peg.5462"/>
<dbReference type="InterPro" id="IPR000914">
    <property type="entry name" value="SBP_5_dom"/>
</dbReference>
<dbReference type="EMBL" id="LECT01000044">
    <property type="protein sequence ID" value="KLU02687.1"/>
    <property type="molecule type" value="Genomic_DNA"/>
</dbReference>
<reference evidence="2" key="1">
    <citation type="submission" date="2015-05" db="EMBL/GenBank/DDBJ databases">
        <title>Permanent draft genome of Rhodopirellula islandicus K833.</title>
        <authorList>
            <person name="Kizina J."/>
            <person name="Richter M."/>
            <person name="Glockner F.O."/>
            <person name="Harder J."/>
        </authorList>
    </citation>
    <scope>NUCLEOTIDE SEQUENCE [LARGE SCALE GENOMIC DNA]</scope>
    <source>
        <strain evidence="2">K833</strain>
    </source>
</reference>
<sequence length="793" mass="89683">MHFQSLMNSNVLHFRRPRRLHRMVRNSILFLMLCVLGATSAQAQLLNYADSGRPEAPGLELLQEEPHDLIFFTEKAGGGWVKTRLLELPRREMPASPSGSLKFSIVGVEQQEFVAKWTDIQNIDFWETRLERETAERIKAGDFVGAYPFLSVLIRDYPARPGMRQLRTEFLWRDAGRRAKNREFGASLAMLEELRRYAPEYKTQTVLTAIGALTDQLMEQLVSDGKLELGQQLLARLEQEYRGQNLSSIKKWNAQFLSMAEDKRDLALAALEAKNYRDARKFSRESIFLKPDIEGGTELVRKVDQIYPLVNVGVLQTATVLDPTRLDNWAARRAGRLLYRVLFEMQGAGPEGGEYEFIFGDTEQSPDRQRFSMFIEPERLPEPLNKVDGFYLADVLAERVQSESPTYFSPWAAAVQAIGLDGPKRIDCILRRPNVLPSALIQVTVDGSWFGGEPGSPTGDYRRDVVEGDVVRYVLKGEPRTELQPREIVEIRTESAAEGVSKLLQGEVDVLDQLFPADAVRLSSNRKVRVVNYPLPSVHMLVPCSDHEYLADKTFRRALVYGTNREDILNGELLESLEVPGCRVLSGPFPAGLEDNDPLGYAYDQSIAPRNYEPRLAKLLMTMTTKQMESEASRKKEKPPELKPIRLAFPPENLSRIACEAIRSQWQLLGLEIELVELPVGRAFPDPGTADIAYVSAAVWEPIIDARRVLGPEGMAGSTDQLVGLGLRRLEESKNWRDARDRLLDLHAIAHHELPVLPLWQLVDSYAYSRELLGVGSDIVSLYQNAEKWRLSQ</sequence>
<name>A0A0J1B7I3_RHOIS</name>
<evidence type="ECO:0000313" key="2">
    <source>
        <dbReference type="EMBL" id="KLU02687.1"/>
    </source>
</evidence>
<feature type="domain" description="Solute-binding protein family 5" evidence="1">
    <location>
        <begin position="495"/>
        <end position="678"/>
    </location>
</feature>
<dbReference type="OrthoDB" id="281192at2"/>
<dbReference type="AlphaFoldDB" id="A0A0J1B7I3"/>
<dbReference type="Pfam" id="PF00496">
    <property type="entry name" value="SBP_bac_5"/>
    <property type="match status" value="1"/>
</dbReference>
<comment type="caution">
    <text evidence="2">The sequence shown here is derived from an EMBL/GenBank/DDBJ whole genome shotgun (WGS) entry which is preliminary data.</text>
</comment>
<gene>
    <name evidence="2" type="ORF">RISK_005753</name>
</gene>